<gene>
    <name evidence="7 8" type="primary">lgt</name>
    <name evidence="8" type="ORF">NBRC116591_17450</name>
</gene>
<comment type="pathway">
    <text evidence="7">Protein modification; lipoprotein biosynthesis (diacylglyceryl transfer).</text>
</comment>
<feature type="transmembrane region" description="Helical" evidence="7">
    <location>
        <begin position="57"/>
        <end position="76"/>
    </location>
</feature>
<keyword evidence="5 7" id="KW-1133">Transmembrane helix</keyword>
<reference evidence="8 9" key="1">
    <citation type="submission" date="2024-04" db="EMBL/GenBank/DDBJ databases">
        <title>Draft genome sequence of Sessilibacter corallicola NBRC 116591.</title>
        <authorList>
            <person name="Miyakawa T."/>
            <person name="Kusuya Y."/>
            <person name="Miura T."/>
        </authorList>
    </citation>
    <scope>NUCLEOTIDE SEQUENCE [LARGE SCALE GENOMIC DNA]</scope>
    <source>
        <strain evidence="8 9">KU-00831-HH</strain>
    </source>
</reference>
<keyword evidence="6 7" id="KW-0472">Membrane</keyword>
<evidence type="ECO:0000313" key="9">
    <source>
        <dbReference type="Proteomes" id="UP001465153"/>
    </source>
</evidence>
<dbReference type="Proteomes" id="UP001465153">
    <property type="component" value="Unassembled WGS sequence"/>
</dbReference>
<feature type="transmembrane region" description="Helical" evidence="7">
    <location>
        <begin position="240"/>
        <end position="258"/>
    </location>
</feature>
<evidence type="ECO:0000256" key="6">
    <source>
        <dbReference type="ARBA" id="ARBA00023136"/>
    </source>
</evidence>
<sequence length="276" mass="31302">MLKYPELDPVAFSLGPLTVHWYGLMYLAGFVAAWTLATHRAGKDWTPLKKNHVEDLIVWAAIGVIVGGRFGYVFFYQFERFLEDPAWLFRVWEGGMSFHGGLIGVIVAMALYARKLKIHFLALMDFVAPMVPPGLGFGRLGNFIGQELWGRETTSEWGMIFPKDPEEKIRHASQLYQAALEGLLLFIILFLYSRKPRPTGTVGSLFLICYGSFRFIVEFYREPDSHIGFDMLGWMTRGQLLSIPMIVIGVALFVYFNLKGIPKSQEKSSDSVNIKS</sequence>
<comment type="subcellular location">
    <subcellularLocation>
        <location evidence="7">Cell membrane</location>
        <topology evidence="7">Multi-pass membrane protein</topology>
    </subcellularLocation>
</comment>
<feature type="transmembrane region" description="Helical" evidence="7">
    <location>
        <begin position="120"/>
        <end position="140"/>
    </location>
</feature>
<accession>A0ABQ0A8F8</accession>
<dbReference type="PANTHER" id="PTHR30589:SF0">
    <property type="entry name" value="PHOSPHATIDYLGLYCEROL--PROLIPOPROTEIN DIACYLGLYCERYL TRANSFERASE"/>
    <property type="match status" value="1"/>
</dbReference>
<feature type="binding site" evidence="7">
    <location>
        <position position="139"/>
    </location>
    <ligand>
        <name>a 1,2-diacyl-sn-glycero-3-phospho-(1'-sn-glycerol)</name>
        <dbReference type="ChEBI" id="CHEBI:64716"/>
    </ligand>
</feature>
<dbReference type="HAMAP" id="MF_01147">
    <property type="entry name" value="Lgt"/>
    <property type="match status" value="1"/>
</dbReference>
<dbReference type="GO" id="GO:0016740">
    <property type="term" value="F:transferase activity"/>
    <property type="evidence" value="ECO:0007669"/>
    <property type="project" value="UniProtKB-KW"/>
</dbReference>
<evidence type="ECO:0000313" key="8">
    <source>
        <dbReference type="EMBL" id="GAA6167934.1"/>
    </source>
</evidence>
<dbReference type="PROSITE" id="PS01311">
    <property type="entry name" value="LGT"/>
    <property type="match status" value="1"/>
</dbReference>
<evidence type="ECO:0000256" key="5">
    <source>
        <dbReference type="ARBA" id="ARBA00022989"/>
    </source>
</evidence>
<feature type="transmembrane region" description="Helical" evidence="7">
    <location>
        <begin position="96"/>
        <end position="113"/>
    </location>
</feature>
<keyword evidence="4 7" id="KW-0812">Transmembrane</keyword>
<dbReference type="NCBIfam" id="TIGR00544">
    <property type="entry name" value="lgt"/>
    <property type="match status" value="1"/>
</dbReference>
<evidence type="ECO:0000256" key="2">
    <source>
        <dbReference type="ARBA" id="ARBA00022475"/>
    </source>
</evidence>
<dbReference type="Pfam" id="PF01790">
    <property type="entry name" value="LGT"/>
    <property type="match status" value="1"/>
</dbReference>
<keyword evidence="3 7" id="KW-0808">Transferase</keyword>
<feature type="transmembrane region" description="Helical" evidence="7">
    <location>
        <begin position="20"/>
        <end position="37"/>
    </location>
</feature>
<protein>
    <recommendedName>
        <fullName evidence="7">Phosphatidylglycerol--prolipoprotein diacylglyceryl transferase</fullName>
        <ecNumber evidence="7">2.5.1.145</ecNumber>
    </recommendedName>
</protein>
<proteinExistence type="inferred from homology"/>
<feature type="transmembrane region" description="Helical" evidence="7">
    <location>
        <begin position="175"/>
        <end position="192"/>
    </location>
</feature>
<comment type="function">
    <text evidence="7">Catalyzes the transfer of the diacylglyceryl group from phosphatidylglycerol to the sulfhydryl group of the N-terminal cysteine of a prolipoprotein, the first step in the formation of mature lipoproteins.</text>
</comment>
<comment type="caution">
    <text evidence="8">The sequence shown here is derived from an EMBL/GenBank/DDBJ whole genome shotgun (WGS) entry which is preliminary data.</text>
</comment>
<evidence type="ECO:0000256" key="1">
    <source>
        <dbReference type="ARBA" id="ARBA00007150"/>
    </source>
</evidence>
<comment type="catalytic activity">
    <reaction evidence="7">
        <text>L-cysteinyl-[prolipoprotein] + a 1,2-diacyl-sn-glycero-3-phospho-(1'-sn-glycerol) = an S-1,2-diacyl-sn-glyceryl-L-cysteinyl-[prolipoprotein] + sn-glycerol 1-phosphate + H(+)</text>
        <dbReference type="Rhea" id="RHEA:56712"/>
        <dbReference type="Rhea" id="RHEA-COMP:14679"/>
        <dbReference type="Rhea" id="RHEA-COMP:14680"/>
        <dbReference type="ChEBI" id="CHEBI:15378"/>
        <dbReference type="ChEBI" id="CHEBI:29950"/>
        <dbReference type="ChEBI" id="CHEBI:57685"/>
        <dbReference type="ChEBI" id="CHEBI:64716"/>
        <dbReference type="ChEBI" id="CHEBI:140658"/>
        <dbReference type="EC" id="2.5.1.145"/>
    </reaction>
</comment>
<dbReference type="RefSeq" id="WP_353302598.1">
    <property type="nucleotide sequence ID" value="NZ_BAABWN010000005.1"/>
</dbReference>
<dbReference type="EMBL" id="BAABWN010000005">
    <property type="protein sequence ID" value="GAA6167934.1"/>
    <property type="molecule type" value="Genomic_DNA"/>
</dbReference>
<comment type="similarity">
    <text evidence="1 7">Belongs to the Lgt family.</text>
</comment>
<name>A0ABQ0A8F8_9GAMM</name>
<dbReference type="PANTHER" id="PTHR30589">
    <property type="entry name" value="PROLIPOPROTEIN DIACYLGLYCERYL TRANSFERASE"/>
    <property type="match status" value="1"/>
</dbReference>
<evidence type="ECO:0000256" key="7">
    <source>
        <dbReference type="HAMAP-Rule" id="MF_01147"/>
    </source>
</evidence>
<organism evidence="8 9">
    <name type="scientific">Sessilibacter corallicola</name>
    <dbReference type="NCBI Taxonomy" id="2904075"/>
    <lineage>
        <taxon>Bacteria</taxon>
        <taxon>Pseudomonadati</taxon>
        <taxon>Pseudomonadota</taxon>
        <taxon>Gammaproteobacteria</taxon>
        <taxon>Cellvibrionales</taxon>
        <taxon>Cellvibrionaceae</taxon>
        <taxon>Sessilibacter</taxon>
    </lineage>
</organism>
<dbReference type="EC" id="2.5.1.145" evidence="7"/>
<evidence type="ECO:0000256" key="4">
    <source>
        <dbReference type="ARBA" id="ARBA00022692"/>
    </source>
</evidence>
<keyword evidence="2 7" id="KW-1003">Cell membrane</keyword>
<dbReference type="InterPro" id="IPR001640">
    <property type="entry name" value="Lgt"/>
</dbReference>
<evidence type="ECO:0000256" key="3">
    <source>
        <dbReference type="ARBA" id="ARBA00022679"/>
    </source>
</evidence>
<feature type="transmembrane region" description="Helical" evidence="7">
    <location>
        <begin position="199"/>
        <end position="220"/>
    </location>
</feature>
<keyword evidence="9" id="KW-1185">Reference proteome</keyword>